<dbReference type="PANTHER" id="PTHR43861">
    <property type="entry name" value="TRANS-ACONITATE 2-METHYLTRANSFERASE-RELATED"/>
    <property type="match status" value="1"/>
</dbReference>
<keyword evidence="1" id="KW-0808">Transferase</keyword>
<dbReference type="EMBL" id="JAQIBD010000002">
    <property type="protein sequence ID" value="MDM5271631.1"/>
    <property type="molecule type" value="Genomic_DNA"/>
</dbReference>
<dbReference type="Gene3D" id="3.40.50.150">
    <property type="entry name" value="Vaccinia Virus protein VP39"/>
    <property type="match status" value="1"/>
</dbReference>
<organism evidence="3 4">
    <name type="scientific">Sulfurovum zhangzhouensis</name>
    <dbReference type="NCBI Taxonomy" id="3019067"/>
    <lineage>
        <taxon>Bacteria</taxon>
        <taxon>Pseudomonadati</taxon>
        <taxon>Campylobacterota</taxon>
        <taxon>Epsilonproteobacteria</taxon>
        <taxon>Campylobacterales</taxon>
        <taxon>Sulfurovaceae</taxon>
        <taxon>Sulfurovum</taxon>
    </lineage>
</organism>
<dbReference type="RefSeq" id="WP_289413259.1">
    <property type="nucleotide sequence ID" value="NZ_JAQIBD010000002.1"/>
</dbReference>
<feature type="domain" description="Methyltransferase" evidence="2">
    <location>
        <begin position="34"/>
        <end position="126"/>
    </location>
</feature>
<name>A0ABT7QXS4_9BACT</name>
<evidence type="ECO:0000313" key="4">
    <source>
        <dbReference type="Proteomes" id="UP001169069"/>
    </source>
</evidence>
<dbReference type="SUPFAM" id="SSF53335">
    <property type="entry name" value="S-adenosyl-L-methionine-dependent methyltransferases"/>
    <property type="match status" value="1"/>
</dbReference>
<evidence type="ECO:0000259" key="2">
    <source>
        <dbReference type="Pfam" id="PF13649"/>
    </source>
</evidence>
<dbReference type="Pfam" id="PF13649">
    <property type="entry name" value="Methyltransf_25"/>
    <property type="match status" value="1"/>
</dbReference>
<dbReference type="GO" id="GO:0008168">
    <property type="term" value="F:methyltransferase activity"/>
    <property type="evidence" value="ECO:0007669"/>
    <property type="project" value="UniProtKB-KW"/>
</dbReference>
<keyword evidence="3" id="KW-0489">Methyltransferase</keyword>
<dbReference type="CDD" id="cd02440">
    <property type="entry name" value="AdoMet_MTases"/>
    <property type="match status" value="1"/>
</dbReference>
<dbReference type="PANTHER" id="PTHR43861:SF3">
    <property type="entry name" value="PUTATIVE (AFU_ORTHOLOGUE AFUA_2G14390)-RELATED"/>
    <property type="match status" value="1"/>
</dbReference>
<dbReference type="InterPro" id="IPR041698">
    <property type="entry name" value="Methyltransf_25"/>
</dbReference>
<evidence type="ECO:0000256" key="1">
    <source>
        <dbReference type="ARBA" id="ARBA00022679"/>
    </source>
</evidence>
<evidence type="ECO:0000313" key="3">
    <source>
        <dbReference type="EMBL" id="MDM5271631.1"/>
    </source>
</evidence>
<dbReference type="Proteomes" id="UP001169069">
    <property type="component" value="Unassembled WGS sequence"/>
</dbReference>
<proteinExistence type="predicted"/>
<gene>
    <name evidence="3" type="ORF">PGH07_05550</name>
</gene>
<protein>
    <submittedName>
        <fullName evidence="3">Class I SAM-dependent methyltransferase</fullName>
    </submittedName>
</protein>
<sequence length="199" mass="22059">MWDQRYDQAEFVYGTNPNDFLKDNYHHIPKGGKVLCLAEGEGRNAVFLAMQGYQVTAVDQSKIGLQKAKALAEKNAVEIETIVSDLGHFDLGEPCWDGIVSIFAHVPPAIRIKLHKQVQGALKQNGVFILEGFTPRQPEMSGTGGPPPSQKELFMSLKSLKEELFDLDFIIGQETERELSEGKHHEGLCSVVQVLGLKV</sequence>
<accession>A0ABT7QXS4</accession>
<dbReference type="InterPro" id="IPR029063">
    <property type="entry name" value="SAM-dependent_MTases_sf"/>
</dbReference>
<reference evidence="3" key="1">
    <citation type="submission" date="2023-01" db="EMBL/GenBank/DDBJ databases">
        <title>Sulfurovum sp. zt1-1 genome assembly.</title>
        <authorList>
            <person name="Wang J."/>
        </authorList>
    </citation>
    <scope>NUCLEOTIDE SEQUENCE</scope>
    <source>
        <strain evidence="3">Zt1-1</strain>
    </source>
</reference>
<comment type="caution">
    <text evidence="3">The sequence shown here is derived from an EMBL/GenBank/DDBJ whole genome shotgun (WGS) entry which is preliminary data.</text>
</comment>
<dbReference type="GO" id="GO:0032259">
    <property type="term" value="P:methylation"/>
    <property type="evidence" value="ECO:0007669"/>
    <property type="project" value="UniProtKB-KW"/>
</dbReference>
<keyword evidence="4" id="KW-1185">Reference proteome</keyword>